<dbReference type="Proteomes" id="UP001153954">
    <property type="component" value="Unassembled WGS sequence"/>
</dbReference>
<dbReference type="InterPro" id="IPR006671">
    <property type="entry name" value="Cyclin_N"/>
</dbReference>
<dbReference type="Gene3D" id="1.10.472.10">
    <property type="entry name" value="Cyclin-like"/>
    <property type="match status" value="1"/>
</dbReference>
<accession>A0AAU9UZ70</accession>
<dbReference type="AlphaFoldDB" id="A0AAU9UZ70"/>
<feature type="domain" description="Cyclin N-terminal" evidence="1">
    <location>
        <begin position="98"/>
        <end position="156"/>
    </location>
</feature>
<evidence type="ECO:0000313" key="2">
    <source>
        <dbReference type="EMBL" id="CAH2103337.1"/>
    </source>
</evidence>
<evidence type="ECO:0000313" key="3">
    <source>
        <dbReference type="Proteomes" id="UP001153954"/>
    </source>
</evidence>
<organism evidence="2 3">
    <name type="scientific">Euphydryas editha</name>
    <name type="common">Edith's checkerspot</name>
    <dbReference type="NCBI Taxonomy" id="104508"/>
    <lineage>
        <taxon>Eukaryota</taxon>
        <taxon>Metazoa</taxon>
        <taxon>Ecdysozoa</taxon>
        <taxon>Arthropoda</taxon>
        <taxon>Hexapoda</taxon>
        <taxon>Insecta</taxon>
        <taxon>Pterygota</taxon>
        <taxon>Neoptera</taxon>
        <taxon>Endopterygota</taxon>
        <taxon>Lepidoptera</taxon>
        <taxon>Glossata</taxon>
        <taxon>Ditrysia</taxon>
        <taxon>Papilionoidea</taxon>
        <taxon>Nymphalidae</taxon>
        <taxon>Nymphalinae</taxon>
        <taxon>Euphydryas</taxon>
    </lineage>
</organism>
<comment type="caution">
    <text evidence="2">The sequence shown here is derived from an EMBL/GenBank/DDBJ whole genome shotgun (WGS) entry which is preliminary data.</text>
</comment>
<gene>
    <name evidence="2" type="ORF">EEDITHA_LOCUS17868</name>
</gene>
<dbReference type="Pfam" id="PF00134">
    <property type="entry name" value="Cyclin_N"/>
    <property type="match status" value="1"/>
</dbReference>
<dbReference type="EMBL" id="CAKOGL010000026">
    <property type="protein sequence ID" value="CAH2103337.1"/>
    <property type="molecule type" value="Genomic_DNA"/>
</dbReference>
<dbReference type="InterPro" id="IPR036915">
    <property type="entry name" value="Cyclin-like_sf"/>
</dbReference>
<dbReference type="SUPFAM" id="SSF47954">
    <property type="entry name" value="Cyclin-like"/>
    <property type="match status" value="1"/>
</dbReference>
<sequence>MTDCQGLATSMFFESDWLERLLEDCEREAIDYRNVKLLKQEGRSAVWNVCVMLGCVSHGVPGQACRLLERYLYKFISTHENISDPETQLVLIETIMPRLLLMITCCVQLAAKMSSADTYNNASLVRIALLTKGVSYTAEEINSTEAEIFKALDFRVPLWTSVDMGELLAAELKLPTQVIKAVTLVVDLAEYYRADIEQKVLWAANLSPTTQSSVRSLHLSAGAVAAAVRLSPHRVDPVPTLGRLLRLPHAYIECLRDVILKKLLSNHTTPTMLKRKSSLSS</sequence>
<keyword evidence="3" id="KW-1185">Reference proteome</keyword>
<reference evidence="2" key="1">
    <citation type="submission" date="2022-03" db="EMBL/GenBank/DDBJ databases">
        <authorList>
            <person name="Tunstrom K."/>
        </authorList>
    </citation>
    <scope>NUCLEOTIDE SEQUENCE</scope>
</reference>
<protein>
    <recommendedName>
        <fullName evidence="1">Cyclin N-terminal domain-containing protein</fullName>
    </recommendedName>
</protein>
<name>A0AAU9UZ70_EUPED</name>
<evidence type="ECO:0000259" key="1">
    <source>
        <dbReference type="Pfam" id="PF00134"/>
    </source>
</evidence>
<proteinExistence type="predicted"/>